<proteinExistence type="predicted"/>
<dbReference type="InterPro" id="IPR016130">
    <property type="entry name" value="Tyr_Pase_AS"/>
</dbReference>
<gene>
    <name evidence="3" type="ORF">OZSIB_2055</name>
</gene>
<name>A0A367ZIJ0_9BACT</name>
<reference evidence="3 4" key="1">
    <citation type="submission" date="2018-05" db="EMBL/GenBank/DDBJ databases">
        <title>A metagenomic window into the 2 km-deep terrestrial subsurface aquifer revealed taxonomically and functionally diverse microbial community comprising novel uncultured bacterial lineages.</title>
        <authorList>
            <person name="Kadnikov V.V."/>
            <person name="Mardanov A.V."/>
            <person name="Beletsky A.V."/>
            <person name="Banks D."/>
            <person name="Pimenov N.V."/>
            <person name="Frank Y.A."/>
            <person name="Karnachuk O.V."/>
            <person name="Ravin N.V."/>
        </authorList>
    </citation>
    <scope>NUCLEOTIDE SEQUENCE [LARGE SCALE GENOMIC DNA]</scope>
    <source>
        <strain evidence="3">BY5</strain>
    </source>
</reference>
<dbReference type="PANTHER" id="PTHR23339">
    <property type="entry name" value="TYROSINE SPECIFIC PROTEIN PHOSPHATASE AND DUAL SPECIFICITY PROTEIN PHOSPHATASE"/>
    <property type="match status" value="1"/>
</dbReference>
<feature type="region of interest" description="Disordered" evidence="1">
    <location>
        <begin position="172"/>
        <end position="212"/>
    </location>
</feature>
<accession>A0A367ZIJ0</accession>
<dbReference type="InterPro" id="IPR050561">
    <property type="entry name" value="PTP"/>
</dbReference>
<dbReference type="EMBL" id="QOQW01000031">
    <property type="protein sequence ID" value="RCK77896.1"/>
    <property type="molecule type" value="Genomic_DNA"/>
</dbReference>
<feature type="compositionally biased region" description="Basic and acidic residues" evidence="1">
    <location>
        <begin position="200"/>
        <end position="212"/>
    </location>
</feature>
<dbReference type="InterPro" id="IPR029021">
    <property type="entry name" value="Prot-tyrosine_phosphatase-like"/>
</dbReference>
<evidence type="ECO:0000256" key="1">
    <source>
        <dbReference type="SAM" id="MobiDB-lite"/>
    </source>
</evidence>
<dbReference type="AlphaFoldDB" id="A0A367ZIJ0"/>
<dbReference type="InterPro" id="IPR000387">
    <property type="entry name" value="Tyr_Pase_dom"/>
</dbReference>
<dbReference type="PROSITE" id="PS00383">
    <property type="entry name" value="TYR_PHOSPHATASE_1"/>
    <property type="match status" value="1"/>
</dbReference>
<feature type="domain" description="Tyrosine specific protein phosphatases" evidence="2">
    <location>
        <begin position="114"/>
        <end position="168"/>
    </location>
</feature>
<keyword evidence="3" id="KW-0378">Hydrolase</keyword>
<evidence type="ECO:0000313" key="4">
    <source>
        <dbReference type="Proteomes" id="UP000252355"/>
    </source>
</evidence>
<evidence type="ECO:0000313" key="3">
    <source>
        <dbReference type="EMBL" id="RCK77896.1"/>
    </source>
</evidence>
<dbReference type="Pfam" id="PF22785">
    <property type="entry name" value="Tc-R-P"/>
    <property type="match status" value="1"/>
</dbReference>
<sequence>MSRPPAPPVPFPTAYWVEPGRLLAGDRPCRASAEATAARHQALLAAGIRRLICLLEPHEMAEGPGGTPAGSRAGSPGSYDEQAWRAAGQAAGLAVAWESFPIPDFGVPSEAHLEAILDAIDAALARGEGVYVHCWGGIGRTGTVVGAWLAHHGRAGGEEALTKLADLRRATATAAFPSPETEAQRALVRRWPPRPSVRPPADKDEERGQRPR</sequence>
<protein>
    <submittedName>
        <fullName evidence="3">Putative ADP-ribosylglycohydrolase</fullName>
    </submittedName>
</protein>
<dbReference type="Proteomes" id="UP000252355">
    <property type="component" value="Unassembled WGS sequence"/>
</dbReference>
<dbReference type="PROSITE" id="PS50056">
    <property type="entry name" value="TYR_PHOSPHATASE_2"/>
    <property type="match status" value="1"/>
</dbReference>
<comment type="caution">
    <text evidence="3">The sequence shown here is derived from an EMBL/GenBank/DDBJ whole genome shotgun (WGS) entry which is preliminary data.</text>
</comment>
<dbReference type="GO" id="GO:0016787">
    <property type="term" value="F:hydrolase activity"/>
    <property type="evidence" value="ECO:0007669"/>
    <property type="project" value="UniProtKB-KW"/>
</dbReference>
<evidence type="ECO:0000259" key="2">
    <source>
        <dbReference type="PROSITE" id="PS50056"/>
    </source>
</evidence>
<dbReference type="Gene3D" id="3.90.190.10">
    <property type="entry name" value="Protein tyrosine phosphatase superfamily"/>
    <property type="match status" value="1"/>
</dbReference>
<dbReference type="FunFam" id="3.90.190.10:FF:000157">
    <property type="entry name" value="Protein-tyrosine phosphatase"/>
    <property type="match status" value="1"/>
</dbReference>
<organism evidence="3 4">
    <name type="scientific">Candidatus Ozemobacter sibiricus</name>
    <dbReference type="NCBI Taxonomy" id="2268124"/>
    <lineage>
        <taxon>Bacteria</taxon>
        <taxon>Candidatus Ozemobacteria</taxon>
        <taxon>Candidatus Ozemobacterales</taxon>
        <taxon>Candidatus Ozemobacteraceae</taxon>
        <taxon>Candidatus Ozemobacter</taxon>
    </lineage>
</organism>
<dbReference type="SUPFAM" id="SSF52799">
    <property type="entry name" value="(Phosphotyrosine protein) phosphatases II"/>
    <property type="match status" value="1"/>
</dbReference>